<comment type="caution">
    <text evidence="5">The sequence shown here is derived from an EMBL/GenBank/DDBJ whole genome shotgun (WGS) entry which is preliminary data.</text>
</comment>
<evidence type="ECO:0000259" key="4">
    <source>
        <dbReference type="Pfam" id="PF04536"/>
    </source>
</evidence>
<accession>A0AAE4F8X6</accession>
<dbReference type="Gene3D" id="3.10.310.50">
    <property type="match status" value="1"/>
</dbReference>
<feature type="compositionally biased region" description="Gly residues" evidence="1">
    <location>
        <begin position="357"/>
        <end position="381"/>
    </location>
</feature>
<proteinExistence type="predicted"/>
<keyword evidence="2" id="KW-0812">Transmembrane</keyword>
<feature type="chain" id="PRO_5041954814" evidence="3">
    <location>
        <begin position="22"/>
        <end position="381"/>
    </location>
</feature>
<reference evidence="5" key="1">
    <citation type="submission" date="2023-02" db="EMBL/GenBank/DDBJ databases">
        <title>Detection, antimicrobial susceptibility and genomic characterization of NDM-producing species of Morganellaceae, Yersiniaceae, and Enterobacteriaceae other than Klebsiella.</title>
        <authorList>
            <person name="Camargo C.H."/>
            <person name="Sacchi C.T."/>
            <person name="Campos K.R."/>
        </authorList>
    </citation>
    <scope>NUCLEOTIDE SEQUENCE</scope>
    <source>
        <strain evidence="5">1189_21</strain>
    </source>
</reference>
<name>A0AAE4F8X6_MORMO</name>
<dbReference type="Pfam" id="PF04536">
    <property type="entry name" value="TPM_phosphatase"/>
    <property type="match status" value="1"/>
</dbReference>
<keyword evidence="2" id="KW-0472">Membrane</keyword>
<keyword evidence="3" id="KW-0732">Signal</keyword>
<evidence type="ECO:0000313" key="6">
    <source>
        <dbReference type="Proteomes" id="UP001182247"/>
    </source>
</evidence>
<feature type="domain" description="TPM" evidence="4">
    <location>
        <begin position="34"/>
        <end position="159"/>
    </location>
</feature>
<dbReference type="PANTHER" id="PTHR30373:SF2">
    <property type="entry name" value="UPF0603 PROTEIN YGCG"/>
    <property type="match status" value="1"/>
</dbReference>
<evidence type="ECO:0000256" key="2">
    <source>
        <dbReference type="SAM" id="Phobius"/>
    </source>
</evidence>
<dbReference type="RefSeq" id="WP_036423903.1">
    <property type="nucleotide sequence ID" value="NZ_CAXOML010000001.1"/>
</dbReference>
<feature type="region of interest" description="Disordered" evidence="1">
    <location>
        <begin position="342"/>
        <end position="381"/>
    </location>
</feature>
<dbReference type="PANTHER" id="PTHR30373">
    <property type="entry name" value="UPF0603 PROTEIN YGCG"/>
    <property type="match status" value="1"/>
</dbReference>
<dbReference type="AlphaFoldDB" id="A0AAE4F8X6"/>
<dbReference type="InterPro" id="IPR007621">
    <property type="entry name" value="TPM_dom"/>
</dbReference>
<feature type="signal peptide" evidence="3">
    <location>
        <begin position="1"/>
        <end position="21"/>
    </location>
</feature>
<dbReference type="EMBL" id="JAPKIY010000003">
    <property type="protein sequence ID" value="MDS0896671.1"/>
    <property type="molecule type" value="Genomic_DNA"/>
</dbReference>
<dbReference type="Proteomes" id="UP001182247">
    <property type="component" value="Unassembled WGS sequence"/>
</dbReference>
<sequence length="381" mass="41975">MMSRVMAGCLILLFVSFFARADVQALPELKRERVIDSAGLLTGSQLTQLNRQLIEYELSRNDGSQFVVFIVPSTGGESIETFAHRAFNTWKIGRKGQNNGLLLVVAVNDRNLRFEVGYGLEGILPDVSAGRIIRQRITPEFKKGHYFTGIEAGVTDAIDIISGNEPEYIKSETSGTEALKLKRLTIIYLLTFITVYLWSLFIGSPRRKKRIEKQVLNDIEYLREEYAKSKNKKKRQPERIIRLAQKRLTAFLQYKYIYPTPLGHTVNVLFYSVLIFIMTRVLIDGDPDPDALFISIMMLIFLNVFGSLFICYLLYTLIPEYLTQEAEIRKLTGVIAGTGGGYSSGSDSGSYSSSSGGSSGSSGSSGGGGGSSGGGGASGSW</sequence>
<feature type="transmembrane region" description="Helical" evidence="2">
    <location>
        <begin position="256"/>
        <end position="279"/>
    </location>
</feature>
<feature type="transmembrane region" description="Helical" evidence="2">
    <location>
        <begin position="291"/>
        <end position="315"/>
    </location>
</feature>
<feature type="compositionally biased region" description="Low complexity" evidence="1">
    <location>
        <begin position="344"/>
        <end position="356"/>
    </location>
</feature>
<evidence type="ECO:0000256" key="3">
    <source>
        <dbReference type="SAM" id="SignalP"/>
    </source>
</evidence>
<evidence type="ECO:0000256" key="1">
    <source>
        <dbReference type="SAM" id="MobiDB-lite"/>
    </source>
</evidence>
<keyword evidence="2" id="KW-1133">Transmembrane helix</keyword>
<evidence type="ECO:0000313" key="5">
    <source>
        <dbReference type="EMBL" id="MDS0896671.1"/>
    </source>
</evidence>
<gene>
    <name evidence="5" type="ORF">OSC06_01715</name>
</gene>
<organism evidence="5 6">
    <name type="scientific">Morganella morganii</name>
    <name type="common">Proteus morganii</name>
    <dbReference type="NCBI Taxonomy" id="582"/>
    <lineage>
        <taxon>Bacteria</taxon>
        <taxon>Pseudomonadati</taxon>
        <taxon>Pseudomonadota</taxon>
        <taxon>Gammaproteobacteria</taxon>
        <taxon>Enterobacterales</taxon>
        <taxon>Morganellaceae</taxon>
        <taxon>Morganella</taxon>
    </lineage>
</organism>
<feature type="transmembrane region" description="Helical" evidence="2">
    <location>
        <begin position="186"/>
        <end position="203"/>
    </location>
</feature>
<protein>
    <submittedName>
        <fullName evidence="5">TPM domain-containing protein</fullName>
    </submittedName>
</protein>